<dbReference type="Proteomes" id="UP000004088">
    <property type="component" value="Unassembled WGS sequence"/>
</dbReference>
<keyword evidence="1" id="KW-0732">Signal</keyword>
<protein>
    <submittedName>
        <fullName evidence="2">Sel1 repeat protein</fullName>
    </submittedName>
</protein>
<dbReference type="PANTHER" id="PTHR11102">
    <property type="entry name" value="SEL-1-LIKE PROTEIN"/>
    <property type="match status" value="1"/>
</dbReference>
<dbReference type="InterPro" id="IPR011990">
    <property type="entry name" value="TPR-like_helical_dom_sf"/>
</dbReference>
<dbReference type="InterPro" id="IPR006597">
    <property type="entry name" value="Sel1-like"/>
</dbReference>
<dbReference type="AlphaFoldDB" id="F0EXF9"/>
<organism evidence="2 3">
    <name type="scientific">Kingella denitrificans ATCC 33394</name>
    <dbReference type="NCBI Taxonomy" id="888741"/>
    <lineage>
        <taxon>Bacteria</taxon>
        <taxon>Pseudomonadati</taxon>
        <taxon>Pseudomonadota</taxon>
        <taxon>Betaproteobacteria</taxon>
        <taxon>Neisseriales</taxon>
        <taxon>Neisseriaceae</taxon>
        <taxon>Kingella</taxon>
    </lineage>
</organism>
<dbReference type="Gene3D" id="1.25.40.10">
    <property type="entry name" value="Tetratricopeptide repeat domain"/>
    <property type="match status" value="1"/>
</dbReference>
<dbReference type="EMBL" id="AEWV01000008">
    <property type="protein sequence ID" value="EGC17990.1"/>
    <property type="molecule type" value="Genomic_DNA"/>
</dbReference>
<dbReference type="InterPro" id="IPR050767">
    <property type="entry name" value="Sel1_AlgK"/>
</dbReference>
<dbReference type="Pfam" id="PF08238">
    <property type="entry name" value="Sel1"/>
    <property type="match status" value="4"/>
</dbReference>
<dbReference type="SMART" id="SM00671">
    <property type="entry name" value="SEL1"/>
    <property type="match status" value="4"/>
</dbReference>
<sequence>MKLWKQCLWILAQAACTFAMAQPPVSAHEAEYAQAAAAYQKQDFATAIRLLQPLAEQGDATAQHNLAVLYQDGLGVPASAEKALYWYEKAAAQGQAEAQFMAGLMYSDGNGVPQNYEKAAFWYRKAAEQGHADAQNNLAARYATGTGVAKDLAEALKWYRAAATQGHPTAGHTLQQLEQLPEVQKQPAR</sequence>
<dbReference type="SUPFAM" id="SSF81901">
    <property type="entry name" value="HCP-like"/>
    <property type="match status" value="1"/>
</dbReference>
<keyword evidence="3" id="KW-1185">Reference proteome</keyword>
<gene>
    <name evidence="2" type="ORF">HMPREF9098_0543</name>
</gene>
<feature type="signal peptide" evidence="1">
    <location>
        <begin position="1"/>
        <end position="21"/>
    </location>
</feature>
<dbReference type="STRING" id="888741.HMPREF9098_0543"/>
<dbReference type="HOGENOM" id="CLU_000288_36_8_4"/>
<comment type="caution">
    <text evidence="2">The sequence shown here is derived from an EMBL/GenBank/DDBJ whole genome shotgun (WGS) entry which is preliminary data.</text>
</comment>
<dbReference type="RefSeq" id="WP_003781644.1">
    <property type="nucleotide sequence ID" value="NZ_GL870929.1"/>
</dbReference>
<evidence type="ECO:0000313" key="2">
    <source>
        <dbReference type="EMBL" id="EGC17990.1"/>
    </source>
</evidence>
<dbReference type="PANTHER" id="PTHR11102:SF160">
    <property type="entry name" value="ERAD-ASSOCIATED E3 UBIQUITIN-PROTEIN LIGASE COMPONENT HRD3"/>
    <property type="match status" value="1"/>
</dbReference>
<feature type="chain" id="PRO_5003251457" evidence="1">
    <location>
        <begin position="22"/>
        <end position="189"/>
    </location>
</feature>
<evidence type="ECO:0000256" key="1">
    <source>
        <dbReference type="SAM" id="SignalP"/>
    </source>
</evidence>
<accession>F0EXF9</accession>
<proteinExistence type="predicted"/>
<name>F0EXF9_9NEIS</name>
<evidence type="ECO:0000313" key="3">
    <source>
        <dbReference type="Proteomes" id="UP000004088"/>
    </source>
</evidence>
<reference evidence="2 3" key="1">
    <citation type="submission" date="2011-01" db="EMBL/GenBank/DDBJ databases">
        <authorList>
            <person name="Muzny D."/>
            <person name="Qin X."/>
            <person name="Deng J."/>
            <person name="Jiang H."/>
            <person name="Liu Y."/>
            <person name="Qu J."/>
            <person name="Song X.-Z."/>
            <person name="Zhang L."/>
            <person name="Thornton R."/>
            <person name="Coyle M."/>
            <person name="Francisco L."/>
            <person name="Jackson L."/>
            <person name="Javaid M."/>
            <person name="Korchina V."/>
            <person name="Kovar C."/>
            <person name="Mata R."/>
            <person name="Mathew T."/>
            <person name="Ngo R."/>
            <person name="Nguyen L."/>
            <person name="Nguyen N."/>
            <person name="Okwuonu G."/>
            <person name="Ongeri F."/>
            <person name="Pham C."/>
            <person name="Simmons D."/>
            <person name="Wilczek-Boney K."/>
            <person name="Hale W."/>
            <person name="Jakkamsetti A."/>
            <person name="Pham P."/>
            <person name="Ruth R."/>
            <person name="San Lucas F."/>
            <person name="Warren J."/>
            <person name="Zhang J."/>
            <person name="Zhao Z."/>
            <person name="Zhou C."/>
            <person name="Zhu D."/>
            <person name="Lee S."/>
            <person name="Bess C."/>
            <person name="Blankenburg K."/>
            <person name="Forbes L."/>
            <person name="Fu Q."/>
            <person name="Gubbala S."/>
            <person name="Hirani K."/>
            <person name="Jayaseelan J.C."/>
            <person name="Lara F."/>
            <person name="Munidasa M."/>
            <person name="Palculict T."/>
            <person name="Patil S."/>
            <person name="Pu L.-L."/>
            <person name="Saada N."/>
            <person name="Tang L."/>
            <person name="Weissenberger G."/>
            <person name="Zhu Y."/>
            <person name="Hemphill L."/>
            <person name="Shang Y."/>
            <person name="Youmans B."/>
            <person name="Ayvaz T."/>
            <person name="Ross M."/>
            <person name="Santibanez J."/>
            <person name="Aqrawi P."/>
            <person name="Gross S."/>
            <person name="Joshi V."/>
            <person name="Fowler G."/>
            <person name="Nazareth L."/>
            <person name="Reid J."/>
            <person name="Worley K."/>
            <person name="Petrosino J."/>
            <person name="Highlander S."/>
            <person name="Gibbs R."/>
        </authorList>
    </citation>
    <scope>NUCLEOTIDE SEQUENCE [LARGE SCALE GENOMIC DNA]</scope>
    <source>
        <strain evidence="2 3">ATCC 33394</strain>
    </source>
</reference>